<accession>A0A9N7W2X3</accession>
<keyword evidence="3" id="KW-1185">Reference proteome</keyword>
<dbReference type="AlphaFoldDB" id="A0A9N7W2X3"/>
<organism evidence="2 3">
    <name type="scientific">Pleuronectes platessa</name>
    <name type="common">European plaice</name>
    <dbReference type="NCBI Taxonomy" id="8262"/>
    <lineage>
        <taxon>Eukaryota</taxon>
        <taxon>Metazoa</taxon>
        <taxon>Chordata</taxon>
        <taxon>Craniata</taxon>
        <taxon>Vertebrata</taxon>
        <taxon>Euteleostomi</taxon>
        <taxon>Actinopterygii</taxon>
        <taxon>Neopterygii</taxon>
        <taxon>Teleostei</taxon>
        <taxon>Neoteleostei</taxon>
        <taxon>Acanthomorphata</taxon>
        <taxon>Carangaria</taxon>
        <taxon>Pleuronectiformes</taxon>
        <taxon>Pleuronectoidei</taxon>
        <taxon>Pleuronectidae</taxon>
        <taxon>Pleuronectes</taxon>
    </lineage>
</organism>
<gene>
    <name evidence="2" type="ORF">PLEPLA_LOCUS46981</name>
</gene>
<proteinExistence type="predicted"/>
<reference evidence="2" key="1">
    <citation type="submission" date="2020-03" db="EMBL/GenBank/DDBJ databases">
        <authorList>
            <person name="Weist P."/>
        </authorList>
    </citation>
    <scope>NUCLEOTIDE SEQUENCE</scope>
</reference>
<protein>
    <submittedName>
        <fullName evidence="2">Uncharacterized protein</fullName>
    </submittedName>
</protein>
<evidence type="ECO:0000313" key="3">
    <source>
        <dbReference type="Proteomes" id="UP001153269"/>
    </source>
</evidence>
<feature type="region of interest" description="Disordered" evidence="1">
    <location>
        <begin position="64"/>
        <end position="84"/>
    </location>
</feature>
<dbReference type="EMBL" id="CADEAL010004419">
    <property type="protein sequence ID" value="CAB1459145.1"/>
    <property type="molecule type" value="Genomic_DNA"/>
</dbReference>
<comment type="caution">
    <text evidence="2">The sequence shown here is derived from an EMBL/GenBank/DDBJ whole genome shotgun (WGS) entry which is preliminary data.</text>
</comment>
<sequence>MSACPKVTDMWVNLSTGHSALLQTSWRDCVCSFALITQVDAPHEEADIGAAWGKELCLFSGTEQQHHPPAATSHHRIASPEERTDASHVRELSCWEDCARGRRRTRVIGAWVGFHHCASDSGSYHNKWPRQRQTAAGETGVSANPGAFPPLPINPQHAPARVASVTLSLLQTADLGGFQFHTFCLRKPQPDRTLGFKVGFDPHAGRERVPVACQLATAKKQERQTTLLTPLVRATALVFPGGATPRCKPVRQCDKVSQSSVPTKVPERNNSARETRLLKVMVRKTQQQGGTVHTETTDSEYVSAIRGLS</sequence>
<evidence type="ECO:0000256" key="1">
    <source>
        <dbReference type="SAM" id="MobiDB-lite"/>
    </source>
</evidence>
<evidence type="ECO:0000313" key="2">
    <source>
        <dbReference type="EMBL" id="CAB1459145.1"/>
    </source>
</evidence>
<name>A0A9N7W2X3_PLEPL</name>
<dbReference type="Proteomes" id="UP001153269">
    <property type="component" value="Unassembled WGS sequence"/>
</dbReference>